<evidence type="ECO:0000313" key="14">
    <source>
        <dbReference type="EMBL" id="KIO00800.1"/>
    </source>
</evidence>
<organism evidence="14 15">
    <name type="scientific">Pisolithus tinctorius Marx 270</name>
    <dbReference type="NCBI Taxonomy" id="870435"/>
    <lineage>
        <taxon>Eukaryota</taxon>
        <taxon>Fungi</taxon>
        <taxon>Dikarya</taxon>
        <taxon>Basidiomycota</taxon>
        <taxon>Agaricomycotina</taxon>
        <taxon>Agaricomycetes</taxon>
        <taxon>Agaricomycetidae</taxon>
        <taxon>Boletales</taxon>
        <taxon>Sclerodermatineae</taxon>
        <taxon>Pisolithaceae</taxon>
        <taxon>Pisolithus</taxon>
    </lineage>
</organism>
<evidence type="ECO:0000256" key="9">
    <source>
        <dbReference type="ARBA" id="ARBA00022982"/>
    </source>
</evidence>
<dbReference type="PANTHER" id="PTHR17098">
    <property type="entry name" value="NADH-UBIQUINONE OXIDOREDUCTASE MWFE SUBUNIT"/>
    <property type="match status" value="1"/>
</dbReference>
<dbReference type="OrthoDB" id="1920692at2759"/>
<evidence type="ECO:0000256" key="2">
    <source>
        <dbReference type="ARBA" id="ARBA00004298"/>
    </source>
</evidence>
<sequence>MPVPWEALIPFGLLTSMFAAAGTLFNTSKMAQNQGKPVRYNIDAWDQMMMERDRRLTGHIRGQKSDPTPPEGFETSSVWYTHGYSASR</sequence>
<keyword evidence="12 13" id="KW-0472">Membrane</keyword>
<reference evidence="14 15" key="1">
    <citation type="submission" date="2014-04" db="EMBL/GenBank/DDBJ databases">
        <authorList>
            <consortium name="DOE Joint Genome Institute"/>
            <person name="Kuo A."/>
            <person name="Kohler A."/>
            <person name="Costa M.D."/>
            <person name="Nagy L.G."/>
            <person name="Floudas D."/>
            <person name="Copeland A."/>
            <person name="Barry K.W."/>
            <person name="Cichocki N."/>
            <person name="Veneault-Fourrey C."/>
            <person name="LaButti K."/>
            <person name="Lindquist E.A."/>
            <person name="Lipzen A."/>
            <person name="Lundell T."/>
            <person name="Morin E."/>
            <person name="Murat C."/>
            <person name="Sun H."/>
            <person name="Tunlid A."/>
            <person name="Henrissat B."/>
            <person name="Grigoriev I.V."/>
            <person name="Hibbett D.S."/>
            <person name="Martin F."/>
            <person name="Nordberg H.P."/>
            <person name="Cantor M.N."/>
            <person name="Hua S.X."/>
        </authorList>
    </citation>
    <scope>NUCLEOTIDE SEQUENCE [LARGE SCALE GENOMIC DNA]</scope>
    <source>
        <strain evidence="14 15">Marx 270</strain>
    </source>
</reference>
<feature type="transmembrane region" description="Helical" evidence="13">
    <location>
        <begin position="7"/>
        <end position="26"/>
    </location>
</feature>
<dbReference type="GO" id="GO:0005743">
    <property type="term" value="C:mitochondrial inner membrane"/>
    <property type="evidence" value="ECO:0007669"/>
    <property type="project" value="UniProtKB-SubCell"/>
</dbReference>
<evidence type="ECO:0000256" key="6">
    <source>
        <dbReference type="ARBA" id="ARBA00022660"/>
    </source>
</evidence>
<protein>
    <recommendedName>
        <fullName evidence="4">NADH dehydrogenase [ubiquinone] 1 alpha subcomplex subunit 1</fullName>
    </recommendedName>
</protein>
<keyword evidence="15" id="KW-1185">Reference proteome</keyword>
<gene>
    <name evidence="14" type="ORF">M404DRAFT_1003514</name>
</gene>
<reference evidence="15" key="2">
    <citation type="submission" date="2015-01" db="EMBL/GenBank/DDBJ databases">
        <title>Evolutionary Origins and Diversification of the Mycorrhizal Mutualists.</title>
        <authorList>
            <consortium name="DOE Joint Genome Institute"/>
            <consortium name="Mycorrhizal Genomics Consortium"/>
            <person name="Kohler A."/>
            <person name="Kuo A."/>
            <person name="Nagy L.G."/>
            <person name="Floudas D."/>
            <person name="Copeland A."/>
            <person name="Barry K.W."/>
            <person name="Cichocki N."/>
            <person name="Veneault-Fourrey C."/>
            <person name="LaButti K."/>
            <person name="Lindquist E.A."/>
            <person name="Lipzen A."/>
            <person name="Lundell T."/>
            <person name="Morin E."/>
            <person name="Murat C."/>
            <person name="Riley R."/>
            <person name="Ohm R."/>
            <person name="Sun H."/>
            <person name="Tunlid A."/>
            <person name="Henrissat B."/>
            <person name="Grigoriev I.V."/>
            <person name="Hibbett D.S."/>
            <person name="Martin F."/>
        </authorList>
    </citation>
    <scope>NUCLEOTIDE SEQUENCE [LARGE SCALE GENOMIC DNA]</scope>
    <source>
        <strain evidence="15">Marx 270</strain>
    </source>
</reference>
<keyword evidence="8" id="KW-0999">Mitochondrion inner membrane</keyword>
<keyword evidence="6" id="KW-0679">Respiratory chain</keyword>
<evidence type="ECO:0000256" key="1">
    <source>
        <dbReference type="ARBA" id="ARBA00003195"/>
    </source>
</evidence>
<dbReference type="AlphaFoldDB" id="A0A0C3NII3"/>
<keyword evidence="5" id="KW-0813">Transport</keyword>
<accession>A0A0C3NII3</accession>
<dbReference type="InterPro" id="IPR017384">
    <property type="entry name" value="NADH_Ub_cplx-1_asu_su-1"/>
</dbReference>
<keyword evidence="7 13" id="KW-0812">Transmembrane</keyword>
<dbReference type="PANTHER" id="PTHR17098:SF2">
    <property type="entry name" value="NADH DEHYDROGENASE [UBIQUINONE] 1 ALPHA SUBCOMPLEX SUBUNIT 1"/>
    <property type="match status" value="1"/>
</dbReference>
<evidence type="ECO:0000256" key="10">
    <source>
        <dbReference type="ARBA" id="ARBA00022989"/>
    </source>
</evidence>
<evidence type="ECO:0000256" key="7">
    <source>
        <dbReference type="ARBA" id="ARBA00022692"/>
    </source>
</evidence>
<evidence type="ECO:0000256" key="8">
    <source>
        <dbReference type="ARBA" id="ARBA00022792"/>
    </source>
</evidence>
<name>A0A0C3NII3_PISTI</name>
<dbReference type="STRING" id="870435.A0A0C3NII3"/>
<dbReference type="Pfam" id="PF15879">
    <property type="entry name" value="MWFE"/>
    <property type="match status" value="1"/>
</dbReference>
<dbReference type="HOGENOM" id="CLU_132216_1_0_1"/>
<dbReference type="EMBL" id="KN831993">
    <property type="protein sequence ID" value="KIO00800.1"/>
    <property type="molecule type" value="Genomic_DNA"/>
</dbReference>
<evidence type="ECO:0000256" key="4">
    <source>
        <dbReference type="ARBA" id="ARBA00016392"/>
    </source>
</evidence>
<evidence type="ECO:0000256" key="13">
    <source>
        <dbReference type="SAM" id="Phobius"/>
    </source>
</evidence>
<evidence type="ECO:0000256" key="5">
    <source>
        <dbReference type="ARBA" id="ARBA00022448"/>
    </source>
</evidence>
<evidence type="ECO:0000256" key="3">
    <source>
        <dbReference type="ARBA" id="ARBA00009960"/>
    </source>
</evidence>
<comment type="subcellular location">
    <subcellularLocation>
        <location evidence="2">Mitochondrion inner membrane</location>
        <topology evidence="2">Single-pass membrane protein</topology>
        <orientation evidence="2">Matrix side</orientation>
    </subcellularLocation>
</comment>
<keyword evidence="11" id="KW-0496">Mitochondrion</keyword>
<evidence type="ECO:0000256" key="11">
    <source>
        <dbReference type="ARBA" id="ARBA00023128"/>
    </source>
</evidence>
<proteinExistence type="inferred from homology"/>
<dbReference type="InParanoid" id="A0A0C3NII3"/>
<evidence type="ECO:0000256" key="12">
    <source>
        <dbReference type="ARBA" id="ARBA00023136"/>
    </source>
</evidence>
<keyword evidence="9" id="KW-0249">Electron transport</keyword>
<comment type="similarity">
    <text evidence="3">Belongs to the complex I NDUFA1 subunit family.</text>
</comment>
<keyword evidence="10 13" id="KW-1133">Transmembrane helix</keyword>
<comment type="function">
    <text evidence="1">Accessory subunit of the mitochondrial membrane respiratory chain NADH dehydrogenase (Complex I), that is believed not to be involved in catalysis. Complex I functions in the transfer of electrons from NADH to the respiratory chain. The immediate electron acceptor for the enzyme is believed to be ubiquinone.</text>
</comment>
<dbReference type="Proteomes" id="UP000054217">
    <property type="component" value="Unassembled WGS sequence"/>
</dbReference>
<evidence type="ECO:0000313" key="15">
    <source>
        <dbReference type="Proteomes" id="UP000054217"/>
    </source>
</evidence>